<protein>
    <submittedName>
        <fullName evidence="2">Uncharacterized protein</fullName>
    </submittedName>
</protein>
<dbReference type="eggNOG" id="arCOG03769">
    <property type="taxonomic scope" value="Archaea"/>
</dbReference>
<dbReference type="EMBL" id="ALJD01000006">
    <property type="protein sequence ID" value="EJN59353.1"/>
    <property type="molecule type" value="Genomic_DNA"/>
</dbReference>
<feature type="transmembrane region" description="Helical" evidence="1">
    <location>
        <begin position="58"/>
        <end position="77"/>
    </location>
</feature>
<feature type="transmembrane region" description="Helical" evidence="1">
    <location>
        <begin position="6"/>
        <end position="28"/>
    </location>
</feature>
<sequence length="120" mass="12244">MALVDSIVIAFISLLVGGLGITIGARLVIDDAASFGYAFVTAAIGALVWAIVSFFIGWVPLLGPLLMLIAWVGVINWRYPGGWVAAAGVGIVAWLAAVVVLYVLGVLGIVGPEALGIPGV</sequence>
<gene>
    <name evidence="2" type="ORF">HSB1_27740</name>
</gene>
<dbReference type="AlphaFoldDB" id="J3A1Z9"/>
<reference evidence="2 3" key="1">
    <citation type="journal article" date="2012" name="J. Bacteriol.">
        <title>Draft Genome Sequence of the Extremely Halophilic Archaeon Halogranum salarium B-1T.</title>
        <authorList>
            <person name="Kim K.K."/>
            <person name="Lee K.C."/>
            <person name="Lee J.S."/>
        </authorList>
    </citation>
    <scope>NUCLEOTIDE SEQUENCE [LARGE SCALE GENOMIC DNA]</scope>
    <source>
        <strain evidence="2 3">B-1</strain>
    </source>
</reference>
<evidence type="ECO:0000256" key="1">
    <source>
        <dbReference type="SAM" id="Phobius"/>
    </source>
</evidence>
<keyword evidence="1" id="KW-1133">Transmembrane helix</keyword>
<dbReference type="OrthoDB" id="205278at2157"/>
<name>J3A1Z9_9EURY</name>
<evidence type="ECO:0000313" key="3">
    <source>
        <dbReference type="Proteomes" id="UP000007813"/>
    </source>
</evidence>
<dbReference type="RefSeq" id="WP_009375452.1">
    <property type="nucleotide sequence ID" value="NZ_ALJD01000006.1"/>
</dbReference>
<proteinExistence type="predicted"/>
<feature type="transmembrane region" description="Helical" evidence="1">
    <location>
        <begin position="84"/>
        <end position="110"/>
    </location>
</feature>
<organism evidence="2 3">
    <name type="scientific">Halogranum salarium B-1</name>
    <dbReference type="NCBI Taxonomy" id="1210908"/>
    <lineage>
        <taxon>Archaea</taxon>
        <taxon>Methanobacteriati</taxon>
        <taxon>Methanobacteriota</taxon>
        <taxon>Stenosarchaea group</taxon>
        <taxon>Halobacteria</taxon>
        <taxon>Halobacteriales</taxon>
        <taxon>Haloferacaceae</taxon>
    </lineage>
</organism>
<accession>J3A1Z9</accession>
<keyword evidence="1" id="KW-0812">Transmembrane</keyword>
<evidence type="ECO:0000313" key="2">
    <source>
        <dbReference type="EMBL" id="EJN59353.1"/>
    </source>
</evidence>
<comment type="caution">
    <text evidence="2">The sequence shown here is derived from an EMBL/GenBank/DDBJ whole genome shotgun (WGS) entry which is preliminary data.</text>
</comment>
<keyword evidence="1" id="KW-0472">Membrane</keyword>
<dbReference type="Proteomes" id="UP000007813">
    <property type="component" value="Unassembled WGS sequence"/>
</dbReference>
<dbReference type="PATRIC" id="fig|1210908.3.peg.2658"/>